<name>A0A1H1QAT8_9ACTN</name>
<organism evidence="1 2">
    <name type="scientific">Actinopolymorpha singaporensis</name>
    <dbReference type="NCBI Taxonomy" id="117157"/>
    <lineage>
        <taxon>Bacteria</taxon>
        <taxon>Bacillati</taxon>
        <taxon>Actinomycetota</taxon>
        <taxon>Actinomycetes</taxon>
        <taxon>Propionibacteriales</taxon>
        <taxon>Actinopolymorphaceae</taxon>
        <taxon>Actinopolymorpha</taxon>
    </lineage>
</organism>
<dbReference type="STRING" id="117157.SAMN04489717_1944"/>
<evidence type="ECO:0000313" key="2">
    <source>
        <dbReference type="Proteomes" id="UP000198983"/>
    </source>
</evidence>
<gene>
    <name evidence="1" type="ORF">SAMN04489717_1944</name>
</gene>
<dbReference type="RefSeq" id="WP_092652521.1">
    <property type="nucleotide sequence ID" value="NZ_LT629732.1"/>
</dbReference>
<dbReference type="AlphaFoldDB" id="A0A1H1QAT8"/>
<keyword evidence="2" id="KW-1185">Reference proteome</keyword>
<dbReference type="EMBL" id="LT629732">
    <property type="protein sequence ID" value="SDS20407.1"/>
    <property type="molecule type" value="Genomic_DNA"/>
</dbReference>
<proteinExistence type="predicted"/>
<reference evidence="1 2" key="1">
    <citation type="submission" date="2016-10" db="EMBL/GenBank/DDBJ databases">
        <authorList>
            <person name="de Groot N.N."/>
        </authorList>
    </citation>
    <scope>NUCLEOTIDE SEQUENCE [LARGE SCALE GENOMIC DNA]</scope>
    <source>
        <strain evidence="1 2">DSM 22024</strain>
    </source>
</reference>
<protein>
    <submittedName>
        <fullName evidence="1">Uncharacterized protein</fullName>
    </submittedName>
</protein>
<dbReference type="Proteomes" id="UP000198983">
    <property type="component" value="Chromosome I"/>
</dbReference>
<dbReference type="OrthoDB" id="3533156at2"/>
<sequence length="66" mass="7027">MAHPRTAPDGPACLAALTGHRPGGVLGASEFDATEFDATELWYTETTAASFTVVRRFPLGAPPRLR</sequence>
<accession>A0A1H1QAT8</accession>
<evidence type="ECO:0000313" key="1">
    <source>
        <dbReference type="EMBL" id="SDS20407.1"/>
    </source>
</evidence>